<dbReference type="Proteomes" id="UP000598196">
    <property type="component" value="Unassembled WGS sequence"/>
</dbReference>
<sequence length="136" mass="13990">MLQAWVMLALSGALMATAASAEVRRESVTLAGRQVTLHLHSFLTEDERTTLQLVMTNAQALAVLAPAGASAKDYTALALSPDEGFIREGAPVNSAQALSGLADPTTARSAAEAECNRRRAKGAAACVTVLEVGPAG</sequence>
<name>A0A918DC26_9RHOB</name>
<reference evidence="2 3" key="1">
    <citation type="journal article" date="2014" name="Int. J. Syst. Evol. Microbiol.">
        <title>Complete genome sequence of Corynebacterium casei LMG S-19264T (=DSM 44701T), isolated from a smear-ripened cheese.</title>
        <authorList>
            <consortium name="US DOE Joint Genome Institute (JGI-PGF)"/>
            <person name="Walter F."/>
            <person name="Albersmeier A."/>
            <person name="Kalinowski J."/>
            <person name="Ruckert C."/>
        </authorList>
    </citation>
    <scope>NUCLEOTIDE SEQUENCE [LARGE SCALE GENOMIC DNA]</scope>
    <source>
        <strain evidence="2 3">CGMCC 1.7029</strain>
    </source>
</reference>
<dbReference type="AlphaFoldDB" id="A0A918DC26"/>
<evidence type="ECO:0000256" key="1">
    <source>
        <dbReference type="SAM" id="SignalP"/>
    </source>
</evidence>
<dbReference type="EMBL" id="BMLP01000001">
    <property type="protein sequence ID" value="GGO25234.1"/>
    <property type="molecule type" value="Genomic_DNA"/>
</dbReference>
<proteinExistence type="predicted"/>
<organism evidence="2 3">
    <name type="scientific">Gemmobacter aquaticus</name>
    <dbReference type="NCBI Taxonomy" id="490185"/>
    <lineage>
        <taxon>Bacteria</taxon>
        <taxon>Pseudomonadati</taxon>
        <taxon>Pseudomonadota</taxon>
        <taxon>Alphaproteobacteria</taxon>
        <taxon>Rhodobacterales</taxon>
        <taxon>Paracoccaceae</taxon>
        <taxon>Gemmobacter</taxon>
    </lineage>
</organism>
<keyword evidence="3" id="KW-1185">Reference proteome</keyword>
<dbReference type="OrthoDB" id="7859997at2"/>
<accession>A0A918DC26</accession>
<comment type="caution">
    <text evidence="2">The sequence shown here is derived from an EMBL/GenBank/DDBJ whole genome shotgun (WGS) entry which is preliminary data.</text>
</comment>
<evidence type="ECO:0000313" key="2">
    <source>
        <dbReference type="EMBL" id="GGO25234.1"/>
    </source>
</evidence>
<gene>
    <name evidence="2" type="ORF">GCM10010991_04670</name>
</gene>
<keyword evidence="1" id="KW-0732">Signal</keyword>
<feature type="chain" id="PRO_5037160434" evidence="1">
    <location>
        <begin position="22"/>
        <end position="136"/>
    </location>
</feature>
<feature type="signal peptide" evidence="1">
    <location>
        <begin position="1"/>
        <end position="21"/>
    </location>
</feature>
<protein>
    <submittedName>
        <fullName evidence="2">Uncharacterized protein</fullName>
    </submittedName>
</protein>
<evidence type="ECO:0000313" key="3">
    <source>
        <dbReference type="Proteomes" id="UP000598196"/>
    </source>
</evidence>
<dbReference type="RefSeq" id="WP_146285748.1">
    <property type="nucleotide sequence ID" value="NZ_BMLP01000001.1"/>
</dbReference>